<dbReference type="Pfam" id="PF18203">
    <property type="entry name" value="IPTL-CTERM"/>
    <property type="match status" value="1"/>
</dbReference>
<dbReference type="AlphaFoldDB" id="A0A7G5EK97"/>
<name>A0A7G5EK97_9BURK</name>
<keyword evidence="5" id="KW-1185">Reference proteome</keyword>
<evidence type="ECO:0000313" key="4">
    <source>
        <dbReference type="EMBL" id="QMV74422.1"/>
    </source>
</evidence>
<gene>
    <name evidence="4" type="ORF">HS961_17155</name>
</gene>
<organism evidence="4 5">
    <name type="scientific">Comamonas piscis</name>
    <dbReference type="NCBI Taxonomy" id="1562974"/>
    <lineage>
        <taxon>Bacteria</taxon>
        <taxon>Pseudomonadati</taxon>
        <taxon>Pseudomonadota</taxon>
        <taxon>Betaproteobacteria</taxon>
        <taxon>Burkholderiales</taxon>
        <taxon>Comamonadaceae</taxon>
        <taxon>Comamonas</taxon>
    </lineage>
</organism>
<keyword evidence="2" id="KW-0732">Signal</keyword>
<evidence type="ECO:0000256" key="2">
    <source>
        <dbReference type="SAM" id="SignalP"/>
    </source>
</evidence>
<sequence>MQQHVLKMLTISRLASALVLTLGALSAANAAEQCFAFRAGATTTYGAVDVTVSGNCVDNAVQRGTFAVGTAQLMGGASACTYTFSKPLLTNSVSIQVEGLQNNGNSLKVSIDDELYQSAAADIGAPLVGSTSTSALQILDTGYIGVQSPSASGTISLTNNPPATLTSLRVAKNGQPSWIKVCADDAGLPAPVTASVPVPTLSDWNLVLTSGLLAGVGFFAFMRKKRAGRPAA</sequence>
<dbReference type="KEGG" id="cpis:HS961_17155"/>
<dbReference type="InterPro" id="IPR026442">
    <property type="entry name" value="IPTL_CTERM"/>
</dbReference>
<keyword evidence="1" id="KW-0812">Transmembrane</keyword>
<keyword evidence="1" id="KW-0472">Membrane</keyword>
<evidence type="ECO:0000313" key="5">
    <source>
        <dbReference type="Proteomes" id="UP000515240"/>
    </source>
</evidence>
<dbReference type="RefSeq" id="WP_182324067.1">
    <property type="nucleotide sequence ID" value="NZ_CP058554.1"/>
</dbReference>
<evidence type="ECO:0000256" key="1">
    <source>
        <dbReference type="SAM" id="Phobius"/>
    </source>
</evidence>
<feature type="transmembrane region" description="Helical" evidence="1">
    <location>
        <begin position="204"/>
        <end position="222"/>
    </location>
</feature>
<reference evidence="4 5" key="1">
    <citation type="journal article" date="2020" name="G3 (Bethesda)">
        <title>CeMbio - The Caenorhabditis elegans Microbiome Resource.</title>
        <authorList>
            <person name="Dirksen P."/>
            <person name="Assie A."/>
            <person name="Zimmermann J."/>
            <person name="Zhang F."/>
            <person name="Tietje A.M."/>
            <person name="Marsh S.A."/>
            <person name="Felix M.A."/>
            <person name="Shapira M."/>
            <person name="Kaleta C."/>
            <person name="Schulenburg H."/>
            <person name="Samuel B."/>
        </authorList>
    </citation>
    <scope>NUCLEOTIDE SEQUENCE [LARGE SCALE GENOMIC DNA]</scope>
    <source>
        <strain evidence="4 5">BIGb0172</strain>
    </source>
</reference>
<dbReference type="Proteomes" id="UP000515240">
    <property type="component" value="Chromosome"/>
</dbReference>
<keyword evidence="1" id="KW-1133">Transmembrane helix</keyword>
<feature type="domain" description="IPTL-CTERM protein sorting" evidence="3">
    <location>
        <begin position="197"/>
        <end position="219"/>
    </location>
</feature>
<accession>A0A7G5EK97</accession>
<evidence type="ECO:0000259" key="3">
    <source>
        <dbReference type="Pfam" id="PF18203"/>
    </source>
</evidence>
<proteinExistence type="predicted"/>
<dbReference type="EMBL" id="CP058554">
    <property type="protein sequence ID" value="QMV74422.1"/>
    <property type="molecule type" value="Genomic_DNA"/>
</dbReference>
<feature type="chain" id="PRO_5028899725" description="IPTL-CTERM protein sorting domain-containing protein" evidence="2">
    <location>
        <begin position="31"/>
        <end position="232"/>
    </location>
</feature>
<feature type="signal peptide" evidence="2">
    <location>
        <begin position="1"/>
        <end position="30"/>
    </location>
</feature>
<protein>
    <recommendedName>
        <fullName evidence="3">IPTL-CTERM protein sorting domain-containing protein</fullName>
    </recommendedName>
</protein>